<dbReference type="EMBL" id="PFPO01000073">
    <property type="protein sequence ID" value="PIZ98669.1"/>
    <property type="molecule type" value="Genomic_DNA"/>
</dbReference>
<dbReference type="Proteomes" id="UP000230405">
    <property type="component" value="Unassembled WGS sequence"/>
</dbReference>
<evidence type="ECO:0000313" key="2">
    <source>
        <dbReference type="EMBL" id="PIZ98669.1"/>
    </source>
</evidence>
<name>A0A2M7VDX7_9BACT</name>
<comment type="caution">
    <text evidence="2">The sequence shown here is derived from an EMBL/GenBank/DDBJ whole genome shotgun (WGS) entry which is preliminary data.</text>
</comment>
<gene>
    <name evidence="2" type="ORF">COX77_04040</name>
</gene>
<dbReference type="AlphaFoldDB" id="A0A2M7VDX7"/>
<evidence type="ECO:0000256" key="1">
    <source>
        <dbReference type="SAM" id="Phobius"/>
    </source>
</evidence>
<keyword evidence="1" id="KW-0472">Membrane</keyword>
<organism evidence="2 3">
    <name type="scientific">Candidatus Komeilibacteria bacterium CG_4_10_14_0_2_um_filter_37_10</name>
    <dbReference type="NCBI Taxonomy" id="1974470"/>
    <lineage>
        <taxon>Bacteria</taxon>
        <taxon>Candidatus Komeiliibacteriota</taxon>
    </lineage>
</organism>
<feature type="transmembrane region" description="Helical" evidence="1">
    <location>
        <begin position="7"/>
        <end position="26"/>
    </location>
</feature>
<accession>A0A2M7VDX7</accession>
<keyword evidence="1" id="KW-0812">Transmembrane</keyword>
<keyword evidence="1" id="KW-1133">Transmembrane helix</keyword>
<protein>
    <submittedName>
        <fullName evidence="2">Uncharacterized protein</fullName>
    </submittedName>
</protein>
<reference evidence="3" key="1">
    <citation type="submission" date="2017-09" db="EMBL/GenBank/DDBJ databases">
        <title>Depth-based differentiation of microbial function through sediment-hosted aquifers and enrichment of novel symbionts in the deep terrestrial subsurface.</title>
        <authorList>
            <person name="Probst A.J."/>
            <person name="Ladd B."/>
            <person name="Jarett J.K."/>
            <person name="Geller-Mcgrath D.E."/>
            <person name="Sieber C.M.K."/>
            <person name="Emerson J.B."/>
            <person name="Anantharaman K."/>
            <person name="Thomas B.C."/>
            <person name="Malmstrom R."/>
            <person name="Stieglmeier M."/>
            <person name="Klingl A."/>
            <person name="Woyke T."/>
            <person name="Ryan C.M."/>
            <person name="Banfield J.F."/>
        </authorList>
    </citation>
    <scope>NUCLEOTIDE SEQUENCE [LARGE SCALE GENOMIC DNA]</scope>
</reference>
<proteinExistence type="predicted"/>
<sequence length="484" mass="55933">MSKTNRLVDSIFLLMAILVPIFFVAYDSGLINNLTAWRQPYQQSAIIGDLFPANRIEIVDTNWQITQEPVYFTARLPYPASIVSIGLNFDSRSCDTLKIGLKQNSSNDWSYQLQTVYNDSFAQLNWSQITQRGYTLWQKQSEFSSIESFLENQSEQLTNNIASYNMSLHHKFQINNYSDWSEQRRFDYVLRGDYSFYTYIKKGLDYRLEILDYNRANNEDNIVINIKNEFGELVDTIRVNDDGYSTTGVAPIPKRYINIHNDQLTEGVYQVEFLAGYDIFTTSIETKHRYLTFNKILYLANSTEYRDGNPIIPIKENKLITNSTTLEFSTSHPAGLQTVTVNNTSLTIKELQRKYSLKKLSGLSKLIIPKSDMMISGNGLFAFDWSMFFEPNINNLEIINNNSNFSYFIAAYIPPIIINNIASGSVNFSLDRAAIEQNKLRFIIACPGSSQENPLIIKSISLDYQDSGTWFDRIYRYLKYNYHE</sequence>
<evidence type="ECO:0000313" key="3">
    <source>
        <dbReference type="Proteomes" id="UP000230405"/>
    </source>
</evidence>